<reference evidence="1 2" key="1">
    <citation type="journal article" date="2008" name="Biol. Direct">
        <title>Complete genome sequence of the extremely acidophilic methanotroph isolate V4, Methylacidiphilum infernorum, a representative of the bacterial phylum Verrucomicrobia.</title>
        <authorList>
            <person name="Hou S."/>
            <person name="Makarova K.S."/>
            <person name="Saw J.H."/>
            <person name="Senin P."/>
            <person name="Ly B.V."/>
            <person name="Zhou Z."/>
            <person name="Ren Y."/>
            <person name="Wang J."/>
            <person name="Galperin M.Y."/>
            <person name="Omelchenko M.V."/>
            <person name="Wolf Y.I."/>
            <person name="Yutin N."/>
            <person name="Koonin E.V."/>
            <person name="Stott M.B."/>
            <person name="Mountain B.W."/>
            <person name="Crowe M.A."/>
            <person name="Smirnova A.V."/>
            <person name="Dunfield P.F."/>
            <person name="Feng L."/>
            <person name="Wang L."/>
            <person name="Alam M."/>
        </authorList>
    </citation>
    <scope>NUCLEOTIDE SEQUENCE [LARGE SCALE GENOMIC DNA]</scope>
    <source>
        <strain evidence="2">Isolate V4</strain>
    </source>
</reference>
<dbReference type="EMBL" id="CP000975">
    <property type="protein sequence ID" value="ACD82988.1"/>
    <property type="molecule type" value="Genomic_DNA"/>
</dbReference>
<accession>B3DUI5</accession>
<organism evidence="1 2">
    <name type="scientific">Methylacidiphilum infernorum (isolate V4)</name>
    <name type="common">Methylokorus infernorum (strain V4)</name>
    <dbReference type="NCBI Taxonomy" id="481448"/>
    <lineage>
        <taxon>Bacteria</taxon>
        <taxon>Pseudomonadati</taxon>
        <taxon>Verrucomicrobiota</taxon>
        <taxon>Methylacidiphilae</taxon>
        <taxon>Methylacidiphilales</taxon>
        <taxon>Methylacidiphilaceae</taxon>
        <taxon>Methylacidiphilum (ex Ratnadevi et al. 2023)</taxon>
    </lineage>
</organism>
<gene>
    <name evidence="1" type="ordered locus">Minf_0933</name>
</gene>
<evidence type="ECO:0000313" key="2">
    <source>
        <dbReference type="Proteomes" id="UP000009149"/>
    </source>
</evidence>
<protein>
    <submittedName>
        <fullName evidence="1">Uncharacterized protein</fullName>
    </submittedName>
</protein>
<dbReference type="HOGENOM" id="CLU_2844839_0_0_0"/>
<sequence length="65" mass="7796">MVLFVDNQRNIFLFEEKLKASNRKLGNKKKSIRVGSRSRLSWGVLKERSMIVVLEREWENNFLEK</sequence>
<evidence type="ECO:0000313" key="1">
    <source>
        <dbReference type="EMBL" id="ACD82988.1"/>
    </source>
</evidence>
<dbReference type="KEGG" id="min:Minf_0933"/>
<name>B3DUI5_METI4</name>
<dbReference type="AlphaFoldDB" id="B3DUI5"/>
<dbReference type="Proteomes" id="UP000009149">
    <property type="component" value="Chromosome"/>
</dbReference>
<proteinExistence type="predicted"/>
<dbReference type="STRING" id="481448.Minf_0933"/>